<dbReference type="AlphaFoldDB" id="A0A127P699"/>
<dbReference type="SUPFAM" id="SSF51182">
    <property type="entry name" value="RmlC-like cupins"/>
    <property type="match status" value="1"/>
</dbReference>
<dbReference type="Pfam" id="PF07883">
    <property type="entry name" value="Cupin_2"/>
    <property type="match status" value="1"/>
</dbReference>
<dbReference type="Gene3D" id="2.60.120.10">
    <property type="entry name" value="Jelly Rolls"/>
    <property type="match status" value="1"/>
</dbReference>
<accession>A0A127P699</accession>
<proteinExistence type="predicted"/>
<protein>
    <submittedName>
        <fullName evidence="2">Cupin domain protein</fullName>
    </submittedName>
</protein>
<name>A0A127P699_9BURK</name>
<dbReference type="InterPro" id="IPR011051">
    <property type="entry name" value="RmlC_Cupin_sf"/>
</dbReference>
<dbReference type="InterPro" id="IPR014710">
    <property type="entry name" value="RmlC-like_jellyroll"/>
</dbReference>
<feature type="domain" description="Cupin type-2" evidence="1">
    <location>
        <begin position="35"/>
        <end position="97"/>
    </location>
</feature>
<evidence type="ECO:0000313" key="3">
    <source>
        <dbReference type="Proteomes" id="UP000072421"/>
    </source>
</evidence>
<sequence>MELTGEAIVLKEGKAGVFSTQIVGSLQESGVYVTRVRLAPNAKNDPHFHPDGRFTTVIAGTIYYGRGNVVDTELAHVFHAGDVYYTPAETAHWLYAGADGAVYDEVGFGPSSATPVAPNK</sequence>
<evidence type="ECO:0000259" key="1">
    <source>
        <dbReference type="Pfam" id="PF07883"/>
    </source>
</evidence>
<gene>
    <name evidence="2" type="ORF">CFter6_0454</name>
</gene>
<dbReference type="PATRIC" id="fig|158899.10.peg.454"/>
<dbReference type="EMBL" id="CP013232">
    <property type="protein sequence ID" value="AMO93185.1"/>
    <property type="molecule type" value="Genomic_DNA"/>
</dbReference>
<dbReference type="CDD" id="cd06989">
    <property type="entry name" value="cupin_DRT102"/>
    <property type="match status" value="1"/>
</dbReference>
<dbReference type="InterPro" id="IPR013096">
    <property type="entry name" value="Cupin_2"/>
</dbReference>
<organism evidence="2">
    <name type="scientific">Collimonas fungivorans</name>
    <dbReference type="NCBI Taxonomy" id="158899"/>
    <lineage>
        <taxon>Bacteria</taxon>
        <taxon>Pseudomonadati</taxon>
        <taxon>Pseudomonadota</taxon>
        <taxon>Betaproteobacteria</taxon>
        <taxon>Burkholderiales</taxon>
        <taxon>Oxalobacteraceae</taxon>
        <taxon>Collimonas</taxon>
    </lineage>
</organism>
<reference evidence="2 3" key="1">
    <citation type="submission" date="2015-11" db="EMBL/GenBank/DDBJ databases">
        <title>Exploring the genomic traits of fungus-feeding bacterial genus Collimonas.</title>
        <authorList>
            <person name="Song C."/>
            <person name="Schmidt R."/>
            <person name="de Jager V."/>
            <person name="Krzyzanowska D."/>
            <person name="Jongedijk E."/>
            <person name="Cankar K."/>
            <person name="Beekwilder J."/>
            <person name="van Veen A."/>
            <person name="de Boer W."/>
            <person name="van Veen J.A."/>
            <person name="Garbeva P."/>
        </authorList>
    </citation>
    <scope>NUCLEOTIDE SEQUENCE [LARGE SCALE GENOMIC DNA]</scope>
    <source>
        <strain evidence="2 3">Ter6</strain>
    </source>
</reference>
<dbReference type="Proteomes" id="UP000072421">
    <property type="component" value="Chromosome"/>
</dbReference>
<evidence type="ECO:0000313" key="2">
    <source>
        <dbReference type="EMBL" id="AMO93185.1"/>
    </source>
</evidence>